<gene>
    <name evidence="3" type="ORF">CLV78_11713</name>
</gene>
<protein>
    <submittedName>
        <fullName evidence="3">Polysaccharide chain length determinant protein (PEP-CTERM system associated)</fullName>
    </submittedName>
</protein>
<feature type="transmembrane region" description="Helical" evidence="2">
    <location>
        <begin position="408"/>
        <end position="428"/>
    </location>
</feature>
<evidence type="ECO:0000256" key="2">
    <source>
        <dbReference type="SAM" id="Phobius"/>
    </source>
</evidence>
<dbReference type="PANTHER" id="PTHR32309">
    <property type="entry name" value="TYROSINE-PROTEIN KINASE"/>
    <property type="match status" value="1"/>
</dbReference>
<evidence type="ECO:0000313" key="4">
    <source>
        <dbReference type="Proteomes" id="UP000239480"/>
    </source>
</evidence>
<dbReference type="OrthoDB" id="8114194at2"/>
<dbReference type="RefSeq" id="WP_106208200.1">
    <property type="nucleotide sequence ID" value="NZ_PVTD01000017.1"/>
</dbReference>
<feature type="transmembrane region" description="Helical" evidence="2">
    <location>
        <begin position="16"/>
        <end position="37"/>
    </location>
</feature>
<keyword evidence="2" id="KW-0472">Membrane</keyword>
<keyword evidence="4" id="KW-1185">Reference proteome</keyword>
<dbReference type="InterPro" id="IPR050445">
    <property type="entry name" value="Bact_polysacc_biosynth/exp"/>
</dbReference>
<organism evidence="3 4">
    <name type="scientific">Aliiruegeria haliotis</name>
    <dbReference type="NCBI Taxonomy" id="1280846"/>
    <lineage>
        <taxon>Bacteria</taxon>
        <taxon>Pseudomonadati</taxon>
        <taxon>Pseudomonadota</taxon>
        <taxon>Alphaproteobacteria</taxon>
        <taxon>Rhodobacterales</taxon>
        <taxon>Roseobacteraceae</taxon>
        <taxon>Aliiruegeria</taxon>
    </lineage>
</organism>
<accession>A0A2T0RFD2</accession>
<keyword evidence="1" id="KW-0175">Coiled coil</keyword>
<dbReference type="Proteomes" id="UP000239480">
    <property type="component" value="Unassembled WGS sequence"/>
</dbReference>
<dbReference type="EMBL" id="PVTD01000017">
    <property type="protein sequence ID" value="PRY19849.1"/>
    <property type="molecule type" value="Genomic_DNA"/>
</dbReference>
<comment type="caution">
    <text evidence="3">The sequence shown here is derived from an EMBL/GenBank/DDBJ whole genome shotgun (WGS) entry which is preliminary data.</text>
</comment>
<proteinExistence type="predicted"/>
<feature type="coiled-coil region" evidence="1">
    <location>
        <begin position="159"/>
        <end position="229"/>
    </location>
</feature>
<sequence length="507" mass="56587">MNKGLGHFVDAFMRRLPLFFVVAGGITAMMLFLAIYLPTQYQARSMLLVESAQIPGDLAASTVQLDPNEQLEIMQQRLMTRKNLIGIAREFEVYEDITDMTPDAIVEQMRKDARFKATSGRDRATLLEIRFLARSAPISAEVVNEFVTRILSESARTRMRMAEGTQDFFEQEVERLQGEIDRQSKLIQEFQTSNVDALPDSLGYRLQRQSSLEERLASISRNISLLEEQRERVLAVYERTGTVGGDSLQLSPEQRELRQLEESLRAALSVYSEENPRVKILQSQVAALRAQLGAASDEDGEAEGDAILELQLTEIDSQVAYLKEQYVLGEAELKKLQDTISRTPNNTVELNALERDYKILQDQHNRALDRLSAAVTGERIELLSKGERITVIEQATAPTEPHSPNRPLIAGGGLALGIAAGIGLIILLEVLDKSVRYPRDLTSALGITPLATVPYITTRGERVSGGLRRLIILLLVVAGVPAILYYVHYAYLPLDLLGERLLDKLDV</sequence>
<evidence type="ECO:0000313" key="3">
    <source>
        <dbReference type="EMBL" id="PRY19849.1"/>
    </source>
</evidence>
<name>A0A2T0RFD2_9RHOB</name>
<reference evidence="3 4" key="1">
    <citation type="submission" date="2018-03" db="EMBL/GenBank/DDBJ databases">
        <title>Genomic Encyclopedia of Archaeal and Bacterial Type Strains, Phase II (KMG-II): from individual species to whole genera.</title>
        <authorList>
            <person name="Goeker M."/>
        </authorList>
    </citation>
    <scope>NUCLEOTIDE SEQUENCE [LARGE SCALE GENOMIC DNA]</scope>
    <source>
        <strain evidence="3 4">DSM 29328</strain>
    </source>
</reference>
<keyword evidence="2" id="KW-1133">Transmembrane helix</keyword>
<dbReference type="AlphaFoldDB" id="A0A2T0RFD2"/>
<feature type="transmembrane region" description="Helical" evidence="2">
    <location>
        <begin position="470"/>
        <end position="491"/>
    </location>
</feature>
<dbReference type="PANTHER" id="PTHR32309:SF31">
    <property type="entry name" value="CAPSULAR EXOPOLYSACCHARIDE FAMILY"/>
    <property type="match status" value="1"/>
</dbReference>
<keyword evidence="2" id="KW-0812">Transmembrane</keyword>
<evidence type="ECO:0000256" key="1">
    <source>
        <dbReference type="SAM" id="Coils"/>
    </source>
</evidence>